<dbReference type="Pfam" id="PF00361">
    <property type="entry name" value="Proton_antipo_M"/>
    <property type="match status" value="1"/>
</dbReference>
<gene>
    <name evidence="10" type="ORF">CWE06_04985</name>
</gene>
<evidence type="ECO:0000313" key="11">
    <source>
        <dbReference type="Proteomes" id="UP000288212"/>
    </source>
</evidence>
<dbReference type="NCBIfam" id="NF009309">
    <property type="entry name" value="PRK12666.1"/>
    <property type="match status" value="1"/>
</dbReference>
<dbReference type="InterPro" id="IPR003918">
    <property type="entry name" value="NADH_UbQ_OxRdtase"/>
</dbReference>
<dbReference type="AlphaFoldDB" id="A0A432VVQ5"/>
<feature type="transmembrane region" description="Helical" evidence="8">
    <location>
        <begin position="410"/>
        <end position="430"/>
    </location>
</feature>
<feature type="domain" description="NADH:quinone oxidoreductase/Mrp antiporter transmembrane" evidence="9">
    <location>
        <begin position="129"/>
        <end position="410"/>
    </location>
</feature>
<keyword evidence="4 7" id="KW-0812">Transmembrane</keyword>
<comment type="subcellular location">
    <subcellularLocation>
        <location evidence="1">Cell membrane</location>
        <topology evidence="1">Multi-pass membrane protein</topology>
    </subcellularLocation>
    <subcellularLocation>
        <location evidence="7">Membrane</location>
        <topology evidence="7">Multi-pass membrane protein</topology>
    </subcellularLocation>
</comment>
<feature type="transmembrane region" description="Helical" evidence="8">
    <location>
        <begin position="206"/>
        <end position="233"/>
    </location>
</feature>
<evidence type="ECO:0000256" key="8">
    <source>
        <dbReference type="SAM" id="Phobius"/>
    </source>
</evidence>
<dbReference type="OrthoDB" id="9768329at2"/>
<keyword evidence="11" id="KW-1185">Reference proteome</keyword>
<evidence type="ECO:0000256" key="3">
    <source>
        <dbReference type="ARBA" id="ARBA00022475"/>
    </source>
</evidence>
<keyword evidence="5 8" id="KW-1133">Transmembrane helix</keyword>
<dbReference type="PRINTS" id="PR01437">
    <property type="entry name" value="NUOXDRDTASE4"/>
</dbReference>
<feature type="transmembrane region" description="Helical" evidence="8">
    <location>
        <begin position="332"/>
        <end position="353"/>
    </location>
</feature>
<feature type="transmembrane region" description="Helical" evidence="8">
    <location>
        <begin position="307"/>
        <end position="326"/>
    </location>
</feature>
<feature type="transmembrane region" description="Helical" evidence="8">
    <location>
        <begin position="6"/>
        <end position="24"/>
    </location>
</feature>
<dbReference type="Proteomes" id="UP000288212">
    <property type="component" value="Unassembled WGS sequence"/>
</dbReference>
<dbReference type="PANTHER" id="PTHR42703:SF1">
    <property type="entry name" value="NA(+)_H(+) ANTIPORTER SUBUNIT D1"/>
    <property type="match status" value="1"/>
</dbReference>
<feature type="transmembrane region" description="Helical" evidence="8">
    <location>
        <begin position="280"/>
        <end position="300"/>
    </location>
</feature>
<evidence type="ECO:0000313" key="10">
    <source>
        <dbReference type="EMBL" id="RUO20666.1"/>
    </source>
</evidence>
<organism evidence="10 11">
    <name type="scientific">Aliidiomarina haloalkalitolerans</name>
    <dbReference type="NCBI Taxonomy" id="859059"/>
    <lineage>
        <taxon>Bacteria</taxon>
        <taxon>Pseudomonadati</taxon>
        <taxon>Pseudomonadota</taxon>
        <taxon>Gammaproteobacteria</taxon>
        <taxon>Alteromonadales</taxon>
        <taxon>Idiomarinaceae</taxon>
        <taxon>Aliidiomarina</taxon>
    </lineage>
</organism>
<dbReference type="EMBL" id="PIPI01000002">
    <property type="protein sequence ID" value="RUO20666.1"/>
    <property type="molecule type" value="Genomic_DNA"/>
</dbReference>
<evidence type="ECO:0000256" key="4">
    <source>
        <dbReference type="ARBA" id="ARBA00022692"/>
    </source>
</evidence>
<accession>A0A432VVQ5</accession>
<dbReference type="RefSeq" id="WP_126791796.1">
    <property type="nucleotide sequence ID" value="NZ_PIPI01000002.1"/>
</dbReference>
<feature type="transmembrane region" description="Helical" evidence="8">
    <location>
        <begin position="240"/>
        <end position="260"/>
    </location>
</feature>
<feature type="transmembrane region" description="Helical" evidence="8">
    <location>
        <begin position="451"/>
        <end position="473"/>
    </location>
</feature>
<dbReference type="PANTHER" id="PTHR42703">
    <property type="entry name" value="NADH DEHYDROGENASE"/>
    <property type="match status" value="1"/>
</dbReference>
<keyword evidence="3" id="KW-1003">Cell membrane</keyword>
<evidence type="ECO:0000256" key="2">
    <source>
        <dbReference type="ARBA" id="ARBA00005346"/>
    </source>
</evidence>
<dbReference type="InterPro" id="IPR050586">
    <property type="entry name" value="CPA3_Na-H_Antiporter_D"/>
</dbReference>
<feature type="transmembrane region" description="Helical" evidence="8">
    <location>
        <begin position="70"/>
        <end position="95"/>
    </location>
</feature>
<evidence type="ECO:0000256" key="6">
    <source>
        <dbReference type="ARBA" id="ARBA00023136"/>
    </source>
</evidence>
<proteinExistence type="inferred from homology"/>
<evidence type="ECO:0000259" key="9">
    <source>
        <dbReference type="Pfam" id="PF00361"/>
    </source>
</evidence>
<feature type="transmembrane region" description="Helical" evidence="8">
    <location>
        <begin position="31"/>
        <end position="50"/>
    </location>
</feature>
<evidence type="ECO:0000256" key="1">
    <source>
        <dbReference type="ARBA" id="ARBA00004651"/>
    </source>
</evidence>
<comment type="caution">
    <text evidence="10">The sequence shown here is derived from an EMBL/GenBank/DDBJ whole genome shotgun (WGS) entry which is preliminary data.</text>
</comment>
<protein>
    <submittedName>
        <fullName evidence="10">Monovalent cation/H+ antiporter subunit D</fullName>
    </submittedName>
</protein>
<dbReference type="InterPro" id="IPR001750">
    <property type="entry name" value="ND/Mrp_TM"/>
</dbReference>
<feature type="transmembrane region" description="Helical" evidence="8">
    <location>
        <begin position="107"/>
        <end position="126"/>
    </location>
</feature>
<evidence type="ECO:0000256" key="5">
    <source>
        <dbReference type="ARBA" id="ARBA00022989"/>
    </source>
</evidence>
<feature type="transmembrane region" description="Helical" evidence="8">
    <location>
        <begin position="162"/>
        <end position="186"/>
    </location>
</feature>
<evidence type="ECO:0000256" key="7">
    <source>
        <dbReference type="RuleBase" id="RU000320"/>
    </source>
</evidence>
<comment type="similarity">
    <text evidence="2">Belongs to the CPA3 antiporters (TC 2.A.63) subunit D family.</text>
</comment>
<sequence>MHLMILPILIPLFFGALLTVLHALNIKDQRGLSLLAASAQVVVAIVLLNLAMDGNYSVYQLGNWQAPFGIVLVLDQLSALMLVMISTLSVFCIAYATTGRKKTHDQAGAHFHALIQFQLLGLNGAVLTGDMFNLFVFFEILLIASYALLLHGGGRARSRAGLRYVIINLVGSALFLIALGVLYGITGTLNMADMALRINALPASELPFIHAAGALLLIVFGIKAAMLPLLFWLPRAYAAAAAPIAALFAIMTKIGIYAIIRVFYLVFQNDTGLNEQIFQWLWPLALATLAFGAVGALGAWSLRGLTAWMVIVSVGTLLASVAQHSQPSLAAALFYLLHTTLLTAVFFLLADIFHHYRPGPRDYFVTGPRSQDRILLGGLYFMAAVAFAGLPPLSGFISKFWILQSTSSPWAYALFWPILLVSSLIIIIALSRGGSALLWRQNKQPATTVRAPLLATGIVMTMLLGSILLSVFAQPIMMFTQSTAAQILAPERYIEAVLGGLTDANN</sequence>
<reference evidence="10 11" key="1">
    <citation type="journal article" date="2011" name="Front. Microbiol.">
        <title>Genomic signatures of strain selection and enhancement in Bacillus atrophaeus var. globigii, a historical biowarfare simulant.</title>
        <authorList>
            <person name="Gibbons H.S."/>
            <person name="Broomall S.M."/>
            <person name="McNew L.A."/>
            <person name="Daligault H."/>
            <person name="Chapman C."/>
            <person name="Bruce D."/>
            <person name="Karavis M."/>
            <person name="Krepps M."/>
            <person name="McGregor P.A."/>
            <person name="Hong C."/>
            <person name="Park K.H."/>
            <person name="Akmal A."/>
            <person name="Feldman A."/>
            <person name="Lin J.S."/>
            <person name="Chang W.E."/>
            <person name="Higgs B.W."/>
            <person name="Demirev P."/>
            <person name="Lindquist J."/>
            <person name="Liem A."/>
            <person name="Fochler E."/>
            <person name="Read T.D."/>
            <person name="Tapia R."/>
            <person name="Johnson S."/>
            <person name="Bishop-Lilly K.A."/>
            <person name="Detter C."/>
            <person name="Han C."/>
            <person name="Sozhamannan S."/>
            <person name="Rosenzweig C.N."/>
            <person name="Skowronski E.W."/>
        </authorList>
    </citation>
    <scope>NUCLEOTIDE SEQUENCE [LARGE SCALE GENOMIC DNA]</scope>
    <source>
        <strain evidence="10 11">AK5</strain>
    </source>
</reference>
<dbReference type="GO" id="GO:0005886">
    <property type="term" value="C:plasma membrane"/>
    <property type="evidence" value="ECO:0007669"/>
    <property type="project" value="UniProtKB-SubCell"/>
</dbReference>
<feature type="transmembrane region" description="Helical" evidence="8">
    <location>
        <begin position="374"/>
        <end position="390"/>
    </location>
</feature>
<dbReference type="GO" id="GO:0042773">
    <property type="term" value="P:ATP synthesis coupled electron transport"/>
    <property type="evidence" value="ECO:0007669"/>
    <property type="project" value="InterPro"/>
</dbReference>
<keyword evidence="6 8" id="KW-0472">Membrane</keyword>
<dbReference type="GO" id="GO:0008137">
    <property type="term" value="F:NADH dehydrogenase (ubiquinone) activity"/>
    <property type="evidence" value="ECO:0007669"/>
    <property type="project" value="InterPro"/>
</dbReference>
<feature type="transmembrane region" description="Helical" evidence="8">
    <location>
        <begin position="132"/>
        <end position="150"/>
    </location>
</feature>
<name>A0A432VVQ5_9GAMM</name>